<feature type="coiled-coil region" evidence="1">
    <location>
        <begin position="35"/>
        <end position="62"/>
    </location>
</feature>
<protein>
    <recommendedName>
        <fullName evidence="4">F-box domain-containing protein</fullName>
    </recommendedName>
</protein>
<reference evidence="2 3" key="1">
    <citation type="journal article" date="2011" name="PLoS Pathog.">
        <title>Endophytic Life Strategies Decoded by Genome and Transcriptome Analyses of the Mutualistic Root Symbiont Piriformospora indica.</title>
        <authorList>
            <person name="Zuccaro A."/>
            <person name="Lahrmann U."/>
            <person name="Guldener U."/>
            <person name="Langen G."/>
            <person name="Pfiffi S."/>
            <person name="Biedenkopf D."/>
            <person name="Wong P."/>
            <person name="Samans B."/>
            <person name="Grimm C."/>
            <person name="Basiewicz M."/>
            <person name="Murat C."/>
            <person name="Martin F."/>
            <person name="Kogel K.H."/>
        </authorList>
    </citation>
    <scope>NUCLEOTIDE SEQUENCE [LARGE SCALE GENOMIC DNA]</scope>
    <source>
        <strain evidence="2 3">DSM 11827</strain>
    </source>
</reference>
<name>G4TZV5_SERID</name>
<comment type="caution">
    <text evidence="2">The sequence shown here is derived from an EMBL/GenBank/DDBJ whole genome shotgun (WGS) entry which is preliminary data.</text>
</comment>
<proteinExistence type="predicted"/>
<evidence type="ECO:0000313" key="2">
    <source>
        <dbReference type="EMBL" id="CCA76848.1"/>
    </source>
</evidence>
<sequence>PNTDWTDPKALIVSYPNPQEVEFAKYRIKYHVTTCDALYTEHDDLKAKLTELKEQIETNEREILHLKAFIAPIRRLPLELLSIIIRIHVRDHLESVWGPMRDAWNAILLCHPANYHVKLAQRTQGRFEIYEVCHTEIRLERALARAGRAPLDILVDAELTYERAFAVGLLKRIETLVSTPRLRSLSLNIPQSNLVLPADFLASWDFSSLEKLSTTIEDLLKKALNTSSRLVELGAHTTALPMATKTKYIQHIRELTLSGTASPDHSQQLSGLRGLYYLNFDASLPENHPFPTICLPQIRGLKLSLPKLLWPIDCPNITHLQITQRHRHPDPPPNRISLCHLVEFVASSSAFTMKYDFLVHFEAPKLRLLDLTDTESPQWMTSRTMGNIWPAERSGGSPHSLNPSVLKLRDVSVSTKVLVRAISGLTRCVELHLIEILNTSDFFELMCQLGRKTGKKRNAFVLLPTLQVLIIEVRSSRRKGFVEKDFLDAASAFSNA</sequence>
<dbReference type="OrthoDB" id="2656954at2759"/>
<dbReference type="AlphaFoldDB" id="G4TZV5"/>
<evidence type="ECO:0000256" key="1">
    <source>
        <dbReference type="SAM" id="Coils"/>
    </source>
</evidence>
<organism evidence="2 3">
    <name type="scientific">Serendipita indica (strain DSM 11827)</name>
    <name type="common">Root endophyte fungus</name>
    <name type="synonym">Piriformospora indica</name>
    <dbReference type="NCBI Taxonomy" id="1109443"/>
    <lineage>
        <taxon>Eukaryota</taxon>
        <taxon>Fungi</taxon>
        <taxon>Dikarya</taxon>
        <taxon>Basidiomycota</taxon>
        <taxon>Agaricomycotina</taxon>
        <taxon>Agaricomycetes</taxon>
        <taxon>Sebacinales</taxon>
        <taxon>Serendipitaceae</taxon>
        <taxon>Serendipita</taxon>
    </lineage>
</organism>
<dbReference type="EMBL" id="CAFZ01001054">
    <property type="protein sequence ID" value="CCA76848.1"/>
    <property type="molecule type" value="Genomic_DNA"/>
</dbReference>
<accession>G4TZV5</accession>
<evidence type="ECO:0008006" key="4">
    <source>
        <dbReference type="Google" id="ProtNLM"/>
    </source>
</evidence>
<gene>
    <name evidence="2" type="ORF">PIIN_10833</name>
</gene>
<dbReference type="InParanoid" id="G4TZV5"/>
<dbReference type="HOGENOM" id="CLU_031654_0_0_1"/>
<keyword evidence="1" id="KW-0175">Coiled coil</keyword>
<feature type="non-terminal residue" evidence="2">
    <location>
        <position position="1"/>
    </location>
</feature>
<keyword evidence="3" id="KW-1185">Reference proteome</keyword>
<evidence type="ECO:0000313" key="3">
    <source>
        <dbReference type="Proteomes" id="UP000007148"/>
    </source>
</evidence>
<dbReference type="Proteomes" id="UP000007148">
    <property type="component" value="Unassembled WGS sequence"/>
</dbReference>